<evidence type="ECO:0000313" key="2">
    <source>
        <dbReference type="Proteomes" id="UP000790709"/>
    </source>
</evidence>
<evidence type="ECO:0000313" key="1">
    <source>
        <dbReference type="EMBL" id="KAH7920614.1"/>
    </source>
</evidence>
<gene>
    <name evidence="1" type="ORF">BV22DRAFT_789700</name>
</gene>
<reference evidence="1" key="1">
    <citation type="journal article" date="2021" name="New Phytol.">
        <title>Evolutionary innovations through gain and loss of genes in the ectomycorrhizal Boletales.</title>
        <authorList>
            <person name="Wu G."/>
            <person name="Miyauchi S."/>
            <person name="Morin E."/>
            <person name="Kuo A."/>
            <person name="Drula E."/>
            <person name="Varga T."/>
            <person name="Kohler A."/>
            <person name="Feng B."/>
            <person name="Cao Y."/>
            <person name="Lipzen A."/>
            <person name="Daum C."/>
            <person name="Hundley H."/>
            <person name="Pangilinan J."/>
            <person name="Johnson J."/>
            <person name="Barry K."/>
            <person name="LaButti K."/>
            <person name="Ng V."/>
            <person name="Ahrendt S."/>
            <person name="Min B."/>
            <person name="Choi I.G."/>
            <person name="Park H."/>
            <person name="Plett J.M."/>
            <person name="Magnuson J."/>
            <person name="Spatafora J.W."/>
            <person name="Nagy L.G."/>
            <person name="Henrissat B."/>
            <person name="Grigoriev I.V."/>
            <person name="Yang Z.L."/>
            <person name="Xu J."/>
            <person name="Martin F.M."/>
        </authorList>
    </citation>
    <scope>NUCLEOTIDE SEQUENCE</scope>
    <source>
        <strain evidence="1">KUC20120723A-06</strain>
    </source>
</reference>
<name>A0ACB8B5T6_9AGAM</name>
<keyword evidence="2" id="KW-1185">Reference proteome</keyword>
<dbReference type="Proteomes" id="UP000790709">
    <property type="component" value="Unassembled WGS sequence"/>
</dbReference>
<protein>
    <submittedName>
        <fullName evidence="1">Uncharacterized protein</fullName>
    </submittedName>
</protein>
<proteinExistence type="predicted"/>
<dbReference type="EMBL" id="MU266568">
    <property type="protein sequence ID" value="KAH7920614.1"/>
    <property type="molecule type" value="Genomic_DNA"/>
</dbReference>
<accession>A0ACB8B5T6</accession>
<comment type="caution">
    <text evidence="1">The sequence shown here is derived from an EMBL/GenBank/DDBJ whole genome shotgun (WGS) entry which is preliminary data.</text>
</comment>
<organism evidence="1 2">
    <name type="scientific">Leucogyrophana mollusca</name>
    <dbReference type="NCBI Taxonomy" id="85980"/>
    <lineage>
        <taxon>Eukaryota</taxon>
        <taxon>Fungi</taxon>
        <taxon>Dikarya</taxon>
        <taxon>Basidiomycota</taxon>
        <taxon>Agaricomycotina</taxon>
        <taxon>Agaricomycetes</taxon>
        <taxon>Agaricomycetidae</taxon>
        <taxon>Boletales</taxon>
        <taxon>Boletales incertae sedis</taxon>
        <taxon>Leucogyrophana</taxon>
    </lineage>
</organism>
<sequence>MSFHLDTVITLACSVHNSTSAAIKVKSIAEKDHRGRRGQVFKDTFGVLWSTYQAVEQGQTLERKKDRIFWKLASEIGIGIRYRHIAPTNPRARFKSLSHQHAVVSQLIRPQVARRDVGLEEDPLTAQVNALTQLQNNDLLAFKRTLLEKDSTIAALSDRNDQSRMQLQMDLEEAHTKANDIRTALEALSDKDLANTNTISALRQALASVARRHEEDQVMFHDNLSAKQKIIDDLTSKLESGAKLRLDLEDARTEARNTAITIENLTDKDLANTTMISGLHKTLHSVARRQEQDQLMFHEDLSAKQNAINDLTSELKKTKDLLASKTNELEDLRYEKEILQERPLARRRAYMKDDKIANYREVSQLKDTILLLANSNAALEAKLASLSSVGDLALKIPVSGVFDDISPEPSPPSSYTPSFTGDGIVFGTPAESTFDQGHLPVSLHSDISHSSITHCTSWDLTDLFEQPDTPPSPSAALNRNVNTLLDNAASPSSDSTPNSRKTITPADIFTDVPRLYFHFSPTITPPTTSPAHTLPSTSDATRPIRPLKPLKVVLTPLRLPLWPPLVEVDDDDIPWTRKRLKSQLEPFRKLKKAQTA</sequence>